<sequence length="144" mass="16027">MQGFKIKEVYPGSPASELGLTTGCVITSVGGQDIKVLIALGEDGIKQAIGLIREAQGKFVYTDQNSVERVAHNTSNNLSTYINSKYKTTHLKTLQAKENPQYKQNRDKNKKNTLMVQIIRSISQSTVPDQTPRPHSIKRRGQDK</sequence>
<dbReference type="InterPro" id="IPR036034">
    <property type="entry name" value="PDZ_sf"/>
</dbReference>
<keyword evidence="3" id="KW-1185">Reference proteome</keyword>
<evidence type="ECO:0000313" key="3">
    <source>
        <dbReference type="Proteomes" id="UP000033358"/>
    </source>
</evidence>
<feature type="region of interest" description="Disordered" evidence="1">
    <location>
        <begin position="122"/>
        <end position="144"/>
    </location>
</feature>
<comment type="caution">
    <text evidence="2">The sequence shown here is derived from an EMBL/GenBank/DDBJ whole genome shotgun (WGS) entry which is preliminary data.</text>
</comment>
<feature type="compositionally biased region" description="Basic residues" evidence="1">
    <location>
        <begin position="135"/>
        <end position="144"/>
    </location>
</feature>
<dbReference type="Proteomes" id="UP000033358">
    <property type="component" value="Unassembled WGS sequence"/>
</dbReference>
<name>A0A0F5MNP7_9RICK</name>
<evidence type="ECO:0000256" key="1">
    <source>
        <dbReference type="SAM" id="MobiDB-lite"/>
    </source>
</evidence>
<reference evidence="2 3" key="1">
    <citation type="submission" date="2015-02" db="EMBL/GenBank/DDBJ databases">
        <title>Single cell genomics of a rare environmental alphaproteobacterium provides unique insights into Rickettsiaceae evolution.</title>
        <authorList>
            <person name="Martijn J."/>
            <person name="Schulz F."/>
            <person name="Zaremba-Niedzwiedzka K."/>
            <person name="Viklund J."/>
            <person name="Stepanauskas R."/>
            <person name="Andersson S.G.E."/>
            <person name="Horn M."/>
            <person name="Guy L."/>
            <person name="Ettema T.J.G."/>
        </authorList>
    </citation>
    <scope>NUCLEOTIDE SEQUENCE [LARGE SCALE GENOMIC DNA]</scope>
    <source>
        <strain evidence="2 3">SCGC AAA041-L04</strain>
    </source>
</reference>
<dbReference type="SUPFAM" id="SSF50156">
    <property type="entry name" value="PDZ domain-like"/>
    <property type="match status" value="1"/>
</dbReference>
<accession>A0A0F5MNP7</accession>
<evidence type="ECO:0000313" key="2">
    <source>
        <dbReference type="EMBL" id="KKB96448.1"/>
    </source>
</evidence>
<dbReference type="AlphaFoldDB" id="A0A0F5MNP7"/>
<dbReference type="Gene3D" id="2.30.42.10">
    <property type="match status" value="1"/>
</dbReference>
<dbReference type="EMBL" id="JYHA01000079">
    <property type="protein sequence ID" value="KKB96448.1"/>
    <property type="molecule type" value="Genomic_DNA"/>
</dbReference>
<gene>
    <name evidence="2" type="ORF">SZ25_00462</name>
</gene>
<protein>
    <submittedName>
        <fullName evidence="2">Uncharacterized protein</fullName>
    </submittedName>
</protein>
<proteinExistence type="predicted"/>
<organism evidence="2 3">
    <name type="scientific">Candidatus Arcanibacter lacustris</name>
    <dbReference type="NCBI Taxonomy" id="1607817"/>
    <lineage>
        <taxon>Bacteria</taxon>
        <taxon>Pseudomonadati</taxon>
        <taxon>Pseudomonadota</taxon>
        <taxon>Alphaproteobacteria</taxon>
        <taxon>Rickettsiales</taxon>
        <taxon>Candidatus Arcanibacter</taxon>
    </lineage>
</organism>